<evidence type="ECO:0000256" key="3">
    <source>
        <dbReference type="ARBA" id="ARBA00022729"/>
    </source>
</evidence>
<dbReference type="SMART" id="SM00062">
    <property type="entry name" value="PBPb"/>
    <property type="match status" value="1"/>
</dbReference>
<feature type="domain" description="Solute-binding protein family 3/N-terminal" evidence="6">
    <location>
        <begin position="31"/>
        <end position="264"/>
    </location>
</feature>
<keyword evidence="2" id="KW-0813">Transport</keyword>
<evidence type="ECO:0000256" key="2">
    <source>
        <dbReference type="ARBA" id="ARBA00022448"/>
    </source>
</evidence>
<keyword evidence="8" id="KW-1185">Reference proteome</keyword>
<feature type="region of interest" description="Disordered" evidence="4">
    <location>
        <begin position="273"/>
        <end position="292"/>
    </location>
</feature>
<reference evidence="7 8" key="1">
    <citation type="submission" date="2023-11" db="EMBL/GenBank/DDBJ databases">
        <title>Draft genome of Azohydromonas lata strain H1 (DSM1123), a polyhydroxyalkanoate producer.</title>
        <authorList>
            <person name="Traversa D."/>
            <person name="D'Addabbo P."/>
            <person name="Pazzani C."/>
            <person name="Manzari C."/>
            <person name="Chiara M."/>
            <person name="Scrascia M."/>
        </authorList>
    </citation>
    <scope>NUCLEOTIDE SEQUENCE [LARGE SCALE GENOMIC DNA]</scope>
    <source>
        <strain evidence="7 8">H1</strain>
    </source>
</reference>
<sequence>MIAAMLGAALLCTCASAQVPDTLQKIKDSGVINLGGRDASFPFSYKINANSDPIGYSADLCMKIVESVKTKLALPNLKVQYTVVTPSNRIPLVQNGTVDLECSTTTNTEARQQQVDFAPTHFVASVGAAVKKASGINSFADLSGKTVATVTGSTSIQLMRGYRRAENADMVEISGKDTSETFLLLSSDRAAAMILDDVQLAGLIARSGNPGGYKLLGERLRSEPYGFMLRKNDPRFKELVDQTLIGLMKSGEINEIYAKWFTRPVPPANANLNFPMNEGTREALQRPNNKGV</sequence>
<accession>A0ABU5IGJ2</accession>
<name>A0ABU5IGJ2_9BURK</name>
<dbReference type="InterPro" id="IPR051455">
    <property type="entry name" value="Bact_solute-bind_prot3"/>
</dbReference>
<dbReference type="Proteomes" id="UP001293718">
    <property type="component" value="Unassembled WGS sequence"/>
</dbReference>
<dbReference type="Pfam" id="PF00497">
    <property type="entry name" value="SBP_bac_3"/>
    <property type="match status" value="1"/>
</dbReference>
<protein>
    <submittedName>
        <fullName evidence="7">Amino acid ABC transporter substrate-binding protein</fullName>
    </submittedName>
</protein>
<evidence type="ECO:0000259" key="6">
    <source>
        <dbReference type="SMART" id="SM00062"/>
    </source>
</evidence>
<dbReference type="PANTHER" id="PTHR30085:SF2">
    <property type="entry name" value="GLUTAMATE_ASPARTATE IMPORT SOLUTE-BINDING PROTEIN"/>
    <property type="match status" value="1"/>
</dbReference>
<feature type="chain" id="PRO_5045490299" evidence="5">
    <location>
        <begin position="18"/>
        <end position="292"/>
    </location>
</feature>
<dbReference type="InterPro" id="IPR001638">
    <property type="entry name" value="Solute-binding_3/MltF_N"/>
</dbReference>
<dbReference type="SUPFAM" id="SSF53850">
    <property type="entry name" value="Periplasmic binding protein-like II"/>
    <property type="match status" value="1"/>
</dbReference>
<dbReference type="CDD" id="cd13688">
    <property type="entry name" value="PBP2_GltI_DEBP"/>
    <property type="match status" value="1"/>
</dbReference>
<evidence type="ECO:0000313" key="7">
    <source>
        <dbReference type="EMBL" id="MDZ5457929.1"/>
    </source>
</evidence>
<keyword evidence="3 5" id="KW-0732">Signal</keyword>
<comment type="similarity">
    <text evidence="1">Belongs to the bacterial solute-binding protein 3 family.</text>
</comment>
<feature type="signal peptide" evidence="5">
    <location>
        <begin position="1"/>
        <end position="17"/>
    </location>
</feature>
<dbReference type="Gene3D" id="3.40.190.10">
    <property type="entry name" value="Periplasmic binding protein-like II"/>
    <property type="match status" value="2"/>
</dbReference>
<evidence type="ECO:0000256" key="4">
    <source>
        <dbReference type="SAM" id="MobiDB-lite"/>
    </source>
</evidence>
<dbReference type="EMBL" id="JAXOJX010000024">
    <property type="protein sequence ID" value="MDZ5457929.1"/>
    <property type="molecule type" value="Genomic_DNA"/>
</dbReference>
<dbReference type="PANTHER" id="PTHR30085">
    <property type="entry name" value="AMINO ACID ABC TRANSPORTER PERMEASE"/>
    <property type="match status" value="1"/>
</dbReference>
<evidence type="ECO:0000313" key="8">
    <source>
        <dbReference type="Proteomes" id="UP001293718"/>
    </source>
</evidence>
<evidence type="ECO:0000256" key="5">
    <source>
        <dbReference type="SAM" id="SignalP"/>
    </source>
</evidence>
<dbReference type="RefSeq" id="WP_322466108.1">
    <property type="nucleotide sequence ID" value="NZ_JAXOJX010000024.1"/>
</dbReference>
<evidence type="ECO:0000256" key="1">
    <source>
        <dbReference type="ARBA" id="ARBA00010333"/>
    </source>
</evidence>
<proteinExistence type="inferred from homology"/>
<comment type="caution">
    <text evidence="7">The sequence shown here is derived from an EMBL/GenBank/DDBJ whole genome shotgun (WGS) entry which is preliminary data.</text>
</comment>
<organism evidence="7 8">
    <name type="scientific">Azohydromonas lata</name>
    <dbReference type="NCBI Taxonomy" id="45677"/>
    <lineage>
        <taxon>Bacteria</taxon>
        <taxon>Pseudomonadati</taxon>
        <taxon>Pseudomonadota</taxon>
        <taxon>Betaproteobacteria</taxon>
        <taxon>Burkholderiales</taxon>
        <taxon>Sphaerotilaceae</taxon>
        <taxon>Azohydromonas</taxon>
    </lineage>
</organism>
<gene>
    <name evidence="7" type="ORF">SM757_15225</name>
</gene>